<comment type="caution">
    <text evidence="1">The sequence shown here is derived from an EMBL/GenBank/DDBJ whole genome shotgun (WGS) entry which is preliminary data.</text>
</comment>
<dbReference type="PANTHER" id="PTHR46658">
    <property type="entry name" value="CYS OR MET METABOLISM PYRIDOXAL-PHOSPHATE-DEPENDENT ENZYME"/>
    <property type="match status" value="1"/>
</dbReference>
<dbReference type="GO" id="GO:0016829">
    <property type="term" value="F:lyase activity"/>
    <property type="evidence" value="ECO:0007669"/>
    <property type="project" value="UniProtKB-KW"/>
</dbReference>
<proteinExistence type="predicted"/>
<gene>
    <name evidence="1" type="ORF">C7381_10657</name>
</gene>
<accession>A0A2U1E2L1</accession>
<keyword evidence="2" id="KW-1185">Reference proteome</keyword>
<dbReference type="RefSeq" id="WP_116480250.1">
    <property type="nucleotide sequence ID" value="NZ_QEKV01000006.1"/>
</dbReference>
<dbReference type="EMBL" id="QEKV01000006">
    <property type="protein sequence ID" value="PVY94184.1"/>
    <property type="molecule type" value="Genomic_DNA"/>
</dbReference>
<dbReference type="Pfam" id="PF06838">
    <property type="entry name" value="Met_gamma_lyase"/>
    <property type="match status" value="1"/>
</dbReference>
<dbReference type="InterPro" id="IPR009651">
    <property type="entry name" value="Met_g_lyase_put"/>
</dbReference>
<dbReference type="Proteomes" id="UP000245793">
    <property type="component" value="Unassembled WGS sequence"/>
</dbReference>
<name>A0A2U1E2L1_9FIRM</name>
<dbReference type="InterPro" id="IPR015421">
    <property type="entry name" value="PyrdxlP-dep_Trfase_major"/>
</dbReference>
<protein>
    <submittedName>
        <fullName evidence="1">Cystathionine beta-lyase family protein involved in aluminum resistance</fullName>
    </submittedName>
</protein>
<dbReference type="InterPro" id="IPR015424">
    <property type="entry name" value="PyrdxlP-dep_Trfase"/>
</dbReference>
<keyword evidence="1" id="KW-0456">Lyase</keyword>
<organism evidence="1 2">
    <name type="scientific">Ezakiella coagulans</name>
    <dbReference type="NCBI Taxonomy" id="46507"/>
    <lineage>
        <taxon>Bacteria</taxon>
        <taxon>Bacillati</taxon>
        <taxon>Bacillota</taxon>
        <taxon>Tissierellia</taxon>
        <taxon>Ezakiella</taxon>
    </lineage>
</organism>
<evidence type="ECO:0000313" key="2">
    <source>
        <dbReference type="Proteomes" id="UP000245793"/>
    </source>
</evidence>
<dbReference type="SUPFAM" id="SSF53383">
    <property type="entry name" value="PLP-dependent transferases"/>
    <property type="match status" value="1"/>
</dbReference>
<sequence>MRDFYNYYNINKDIVDEIELAETKITTQFTEVDKIVFHNQKKVLMAMQAANLGSGDFFWPTGYGYADPGRDKTESIYSKVFNTEDALVRPSIASGTHAIYLGLDSVLNAGDELLYISGIPYDTMQKSLGYVGNEKNNLKSKGISVKYVPLDENNQFDKKAISDAINDKTKVVAIQRSTGYSLRRAFNINEIGEIIKFVKDYKKDVIIFVDNCYGEFTEYDEPTDVGADLMAGSLIKNPGAGIAFSGGYLVGKKDLIECAANNLTAPGIGKEVGLTFGTTRFTLQGLFLAPHVVGQAMKGAYLIAHVMKDRGYKIIPEETFPKSDIVQTIIFEDKEALKQFTIGVQQAGAVDSYAIPTAWDMPGYEDQVIMAAPGFVEGSSIEISCDAPMREPYAAYYQGGITYEHAKIALMFGLRNLDKK</sequence>
<reference evidence="1 2" key="1">
    <citation type="submission" date="2018-04" db="EMBL/GenBank/DDBJ databases">
        <title>Genomic Encyclopedia of Type Strains, Phase IV (KMG-IV): sequencing the most valuable type-strain genomes for metagenomic binning, comparative biology and taxonomic classification.</title>
        <authorList>
            <person name="Goeker M."/>
        </authorList>
    </citation>
    <scope>NUCLEOTIDE SEQUENCE [LARGE SCALE GENOMIC DNA]</scope>
    <source>
        <strain evidence="1 2">DSM 20705</strain>
    </source>
</reference>
<dbReference type="Gene3D" id="3.90.1150.60">
    <property type="entry name" value="Methioning gamme-lyase, C-terminal domain"/>
    <property type="match status" value="1"/>
</dbReference>
<evidence type="ECO:0000313" key="1">
    <source>
        <dbReference type="EMBL" id="PVY94184.1"/>
    </source>
</evidence>
<dbReference type="PANTHER" id="PTHR46658:SF1">
    <property type="entry name" value="CYS OR MET METABOLISM PYRIDOXAL-PHOSPHATE-DEPENDENT ENZYME"/>
    <property type="match status" value="1"/>
</dbReference>
<dbReference type="Gene3D" id="3.40.640.10">
    <property type="entry name" value="Type I PLP-dependent aspartate aminotransferase-like (Major domain)"/>
    <property type="match status" value="1"/>
</dbReference>
<dbReference type="AlphaFoldDB" id="A0A2U1E2L1"/>